<evidence type="ECO:0000256" key="1">
    <source>
        <dbReference type="SAM" id="Phobius"/>
    </source>
</evidence>
<name>A0A5M3WT27_9ACTN</name>
<keyword evidence="3" id="KW-1185">Reference proteome</keyword>
<sequence>MTRQLPAALLAAAIALSIAGLAWRPAMLAAGAVTWVAGILLLQRLTRRYRAIVVLLAALGVVGLGIGIAHGVTPDWRLALAANQPMISMLAAISFVRLVAPRGRTGEHKAPTGRSGVWQTTMAVHVLGSVINLTALDIIANRIFRKIPLPRAELMVLSRGYSAGAFWSPFWGASAAALTYAPAAKLPILMAVGAGLALAALSISCVQITRAFGPAVRDFRGYPLTLGALRLPLTLVILVVLAHVLLPSVPVTGIIMVCAPALTITLLVVRTPRRAARRLVAHARRSLPAMSGELSMFLSAGLLTAGFAAMLDVVPLDPPMLRFGVPQAWALVLVMVFLSAVGVHPVISLAVAASMLAPLEPDPTLFAMTGLIAWGIQAAGGPLSGLNVVLQSRFRVDTFRIARWNLSYVFAILVLAYPTLWVVARWSCGATC</sequence>
<dbReference type="EMBL" id="BLAE01000031">
    <property type="protein sequence ID" value="GES11636.1"/>
    <property type="molecule type" value="Genomic_DNA"/>
</dbReference>
<dbReference type="OrthoDB" id="5114230at2"/>
<feature type="transmembrane region" description="Helical" evidence="1">
    <location>
        <begin position="328"/>
        <end position="353"/>
    </location>
</feature>
<reference evidence="2 3" key="1">
    <citation type="submission" date="2019-10" db="EMBL/GenBank/DDBJ databases">
        <title>Whole genome shotgun sequence of Acrocarpospora macrocephala NBRC 16266.</title>
        <authorList>
            <person name="Ichikawa N."/>
            <person name="Kimura A."/>
            <person name="Kitahashi Y."/>
            <person name="Komaki H."/>
            <person name="Oguchi A."/>
        </authorList>
    </citation>
    <scope>NUCLEOTIDE SEQUENCE [LARGE SCALE GENOMIC DNA]</scope>
    <source>
        <strain evidence="2 3">NBRC 16266</strain>
    </source>
</reference>
<feature type="transmembrane region" description="Helical" evidence="1">
    <location>
        <begin position="294"/>
        <end position="316"/>
    </location>
</feature>
<proteinExistence type="predicted"/>
<protein>
    <recommendedName>
        <fullName evidence="4">Tellurium resistance protein TerC</fullName>
    </recommendedName>
</protein>
<feature type="transmembrane region" description="Helical" evidence="1">
    <location>
        <begin position="27"/>
        <end position="45"/>
    </location>
</feature>
<evidence type="ECO:0000313" key="3">
    <source>
        <dbReference type="Proteomes" id="UP000331127"/>
    </source>
</evidence>
<gene>
    <name evidence="2" type="ORF">Amac_052330</name>
</gene>
<feature type="transmembrane region" description="Helical" evidence="1">
    <location>
        <begin position="52"/>
        <end position="72"/>
    </location>
</feature>
<feature type="transmembrane region" description="Helical" evidence="1">
    <location>
        <begin position="365"/>
        <end position="386"/>
    </location>
</feature>
<dbReference type="Proteomes" id="UP000331127">
    <property type="component" value="Unassembled WGS sequence"/>
</dbReference>
<accession>A0A5M3WT27</accession>
<feature type="transmembrane region" description="Helical" evidence="1">
    <location>
        <begin position="161"/>
        <end position="182"/>
    </location>
</feature>
<feature type="transmembrane region" description="Helical" evidence="1">
    <location>
        <begin position="406"/>
        <end position="424"/>
    </location>
</feature>
<keyword evidence="1" id="KW-0472">Membrane</keyword>
<evidence type="ECO:0008006" key="4">
    <source>
        <dbReference type="Google" id="ProtNLM"/>
    </source>
</evidence>
<feature type="transmembrane region" description="Helical" evidence="1">
    <location>
        <begin position="188"/>
        <end position="209"/>
    </location>
</feature>
<dbReference type="AlphaFoldDB" id="A0A5M3WT27"/>
<feature type="transmembrane region" description="Helical" evidence="1">
    <location>
        <begin position="251"/>
        <end position="269"/>
    </location>
</feature>
<feature type="transmembrane region" description="Helical" evidence="1">
    <location>
        <begin position="221"/>
        <end position="245"/>
    </location>
</feature>
<organism evidence="2 3">
    <name type="scientific">Acrocarpospora macrocephala</name>
    <dbReference type="NCBI Taxonomy" id="150177"/>
    <lineage>
        <taxon>Bacteria</taxon>
        <taxon>Bacillati</taxon>
        <taxon>Actinomycetota</taxon>
        <taxon>Actinomycetes</taxon>
        <taxon>Streptosporangiales</taxon>
        <taxon>Streptosporangiaceae</taxon>
        <taxon>Acrocarpospora</taxon>
    </lineage>
</organism>
<keyword evidence="1" id="KW-1133">Transmembrane helix</keyword>
<dbReference type="RefSeq" id="WP_155356993.1">
    <property type="nucleotide sequence ID" value="NZ_BAAAHL010000001.1"/>
</dbReference>
<comment type="caution">
    <text evidence="2">The sequence shown here is derived from an EMBL/GenBank/DDBJ whole genome shotgun (WGS) entry which is preliminary data.</text>
</comment>
<keyword evidence="1" id="KW-0812">Transmembrane</keyword>
<evidence type="ECO:0000313" key="2">
    <source>
        <dbReference type="EMBL" id="GES11636.1"/>
    </source>
</evidence>